<dbReference type="AlphaFoldDB" id="A0AAV8YQE0"/>
<organism evidence="3 4">
    <name type="scientific">Aromia moschata</name>
    <dbReference type="NCBI Taxonomy" id="1265417"/>
    <lineage>
        <taxon>Eukaryota</taxon>
        <taxon>Metazoa</taxon>
        <taxon>Ecdysozoa</taxon>
        <taxon>Arthropoda</taxon>
        <taxon>Hexapoda</taxon>
        <taxon>Insecta</taxon>
        <taxon>Pterygota</taxon>
        <taxon>Neoptera</taxon>
        <taxon>Endopterygota</taxon>
        <taxon>Coleoptera</taxon>
        <taxon>Polyphaga</taxon>
        <taxon>Cucujiformia</taxon>
        <taxon>Chrysomeloidea</taxon>
        <taxon>Cerambycidae</taxon>
        <taxon>Cerambycinae</taxon>
        <taxon>Callichromatini</taxon>
        <taxon>Aromia</taxon>
    </lineage>
</organism>
<evidence type="ECO:0000256" key="2">
    <source>
        <dbReference type="SAM" id="MobiDB-lite"/>
    </source>
</evidence>
<name>A0AAV8YQE0_9CUCU</name>
<keyword evidence="1" id="KW-0175">Coiled coil</keyword>
<dbReference type="PANTHER" id="PTHR13066">
    <property type="entry name" value="BASIC LEUCINE ZIPPER NUCLEAR FACTOR 1 BLZF1 PROTEIN"/>
    <property type="match status" value="1"/>
</dbReference>
<evidence type="ECO:0000313" key="4">
    <source>
        <dbReference type="Proteomes" id="UP001162162"/>
    </source>
</evidence>
<keyword evidence="4" id="KW-1185">Reference proteome</keyword>
<dbReference type="InterPro" id="IPR027095">
    <property type="entry name" value="Golgin-45"/>
</dbReference>
<gene>
    <name evidence="3" type="ORF">NQ318_015347</name>
</gene>
<dbReference type="EMBL" id="JAPWTK010000062">
    <property type="protein sequence ID" value="KAJ8952987.1"/>
    <property type="molecule type" value="Genomic_DNA"/>
</dbReference>
<evidence type="ECO:0000256" key="1">
    <source>
        <dbReference type="SAM" id="Coils"/>
    </source>
</evidence>
<dbReference type="GO" id="GO:0000139">
    <property type="term" value="C:Golgi membrane"/>
    <property type="evidence" value="ECO:0007669"/>
    <property type="project" value="TreeGrafter"/>
</dbReference>
<evidence type="ECO:0000313" key="3">
    <source>
        <dbReference type="EMBL" id="KAJ8952987.1"/>
    </source>
</evidence>
<feature type="compositionally biased region" description="Basic and acidic residues" evidence="2">
    <location>
        <begin position="1"/>
        <end position="13"/>
    </location>
</feature>
<accession>A0AAV8YQE0</accession>
<dbReference type="GO" id="GO:0007030">
    <property type="term" value="P:Golgi organization"/>
    <property type="evidence" value="ECO:0007669"/>
    <property type="project" value="InterPro"/>
</dbReference>
<feature type="region of interest" description="Disordered" evidence="2">
    <location>
        <begin position="1"/>
        <end position="21"/>
    </location>
</feature>
<protein>
    <recommendedName>
        <fullName evidence="5">Golgin-45</fullName>
    </recommendedName>
</protein>
<feature type="coiled-coil region" evidence="1">
    <location>
        <begin position="26"/>
        <end position="60"/>
    </location>
</feature>
<dbReference type="PANTHER" id="PTHR13066:SF2">
    <property type="entry name" value="GOLGIN-45"/>
    <property type="match status" value="1"/>
</dbReference>
<proteinExistence type="predicted"/>
<comment type="caution">
    <text evidence="3">The sequence shown here is derived from an EMBL/GenBank/DDBJ whole genome shotgun (WGS) entry which is preliminary data.</text>
</comment>
<reference evidence="3" key="1">
    <citation type="journal article" date="2023" name="Insect Mol. Biol.">
        <title>Genome sequencing provides insights into the evolution of gene families encoding plant cell wall-degrading enzymes in longhorned beetles.</title>
        <authorList>
            <person name="Shin N.R."/>
            <person name="Okamura Y."/>
            <person name="Kirsch R."/>
            <person name="Pauchet Y."/>
        </authorList>
    </citation>
    <scope>NUCLEOTIDE SEQUENCE</scope>
    <source>
        <strain evidence="3">AMC_N1</strain>
    </source>
</reference>
<dbReference type="Proteomes" id="UP001162162">
    <property type="component" value="Unassembled WGS sequence"/>
</dbReference>
<sequence>MTTMREIEMRKQNQNESDSDDTFKLKLQWEKEKTGYETDIKNLRETNSHLENQLKFQAQVNSELKTLLVAAVGEDLESRVQHLTEDKLALARALLNSANHLTSHQEQMEWLSGQCEVWRSKFLASSLMVEELAKWKSALTNRLIDLQEVMRNILEEHKRVYNQAIKTYDSLKLIAEKVTKNENSINLKYGNYAEVVNTNNELSEYIVKALDLEKEEIKDPSKNRPLQHTVTERNALKLLQHPVSVTSKQDALCNAVMGAAVSLGGKQMFLQHPSIHGCCPHCKGDMQNI</sequence>
<dbReference type="GO" id="GO:0043001">
    <property type="term" value="P:Golgi to plasma membrane protein transport"/>
    <property type="evidence" value="ECO:0007669"/>
    <property type="project" value="InterPro"/>
</dbReference>
<evidence type="ECO:0008006" key="5">
    <source>
        <dbReference type="Google" id="ProtNLM"/>
    </source>
</evidence>